<dbReference type="OrthoDB" id="528805at2"/>
<accession>M2Z6E7</accession>
<dbReference type="InterPro" id="IPR010982">
    <property type="entry name" value="Lambda_DNA-bd_dom_sf"/>
</dbReference>
<gene>
    <name evidence="7" type="ORF">H261_10814</name>
</gene>
<evidence type="ECO:0000313" key="7">
    <source>
        <dbReference type="EMBL" id="EME69890.1"/>
    </source>
</evidence>
<dbReference type="AlphaFoldDB" id="M2Z6E7"/>
<dbReference type="EMBL" id="AONQ01000025">
    <property type="protein sequence ID" value="EME69890.1"/>
    <property type="molecule type" value="Genomic_DNA"/>
</dbReference>
<dbReference type="GO" id="GO:0004252">
    <property type="term" value="F:serine-type endopeptidase activity"/>
    <property type="evidence" value="ECO:0007669"/>
    <property type="project" value="InterPro"/>
</dbReference>
<dbReference type="InterPro" id="IPR001387">
    <property type="entry name" value="Cro/C1-type_HTH"/>
</dbReference>
<dbReference type="InterPro" id="IPR019756">
    <property type="entry name" value="Pept_S26A_signal_pept_1_Ser-AS"/>
</dbReference>
<dbReference type="InterPro" id="IPR036286">
    <property type="entry name" value="LexA/Signal_pep-like_sf"/>
</dbReference>
<dbReference type="GO" id="GO:0006508">
    <property type="term" value="P:proteolysis"/>
    <property type="evidence" value="ECO:0007669"/>
    <property type="project" value="UniProtKB-KW"/>
</dbReference>
<dbReference type="PROSITE" id="PS00501">
    <property type="entry name" value="SPASE_I_1"/>
    <property type="match status" value="1"/>
</dbReference>
<dbReference type="PANTHER" id="PTHR40661">
    <property type="match status" value="1"/>
</dbReference>
<evidence type="ECO:0000256" key="1">
    <source>
        <dbReference type="ARBA" id="ARBA00022670"/>
    </source>
</evidence>
<keyword evidence="3" id="KW-0805">Transcription regulation</keyword>
<comment type="caution">
    <text evidence="7">The sequence shown here is derived from an EMBL/GenBank/DDBJ whole genome shotgun (WGS) entry which is preliminary data.</text>
</comment>
<dbReference type="eggNOG" id="COG3655">
    <property type="taxonomic scope" value="Bacteria"/>
</dbReference>
<dbReference type="CDD" id="cd06529">
    <property type="entry name" value="S24_LexA-like"/>
    <property type="match status" value="1"/>
</dbReference>
<dbReference type="InterPro" id="IPR015927">
    <property type="entry name" value="Peptidase_S24_S26A/B/C"/>
</dbReference>
<dbReference type="SUPFAM" id="SSF47413">
    <property type="entry name" value="lambda repressor-like DNA-binding domains"/>
    <property type="match status" value="1"/>
</dbReference>
<dbReference type="STRING" id="1244869.H261_10814"/>
<keyword evidence="5" id="KW-0804">Transcription</keyword>
<evidence type="ECO:0000256" key="2">
    <source>
        <dbReference type="ARBA" id="ARBA00022801"/>
    </source>
</evidence>
<dbReference type="Proteomes" id="UP000011744">
    <property type="component" value="Unassembled WGS sequence"/>
</dbReference>
<proteinExistence type="predicted"/>
<evidence type="ECO:0000313" key="8">
    <source>
        <dbReference type="Proteomes" id="UP000011744"/>
    </source>
</evidence>
<evidence type="ECO:0000256" key="3">
    <source>
        <dbReference type="ARBA" id="ARBA00023015"/>
    </source>
</evidence>
<dbReference type="PATRIC" id="fig|1244869.3.peg.2182"/>
<reference evidence="7 8" key="1">
    <citation type="journal article" date="2014" name="Genome Announc.">
        <title>Draft Genome Sequence of Magnetospirillum sp. Strain SO-1, a Freshwater Magnetotactic Bacterium Isolated from the Ol'khovka River, Russia.</title>
        <authorList>
            <person name="Grouzdev D.S."/>
            <person name="Dziuba M.V."/>
            <person name="Sukhacheva M.S."/>
            <person name="Mardanov A.V."/>
            <person name="Beletskiy A.V."/>
            <person name="Kuznetsov B.B."/>
            <person name="Skryabin K.G."/>
        </authorList>
    </citation>
    <scope>NUCLEOTIDE SEQUENCE [LARGE SCALE GENOMIC DNA]</scope>
    <source>
        <strain evidence="7 8">SO-1</strain>
    </source>
</reference>
<dbReference type="GO" id="GO:0016020">
    <property type="term" value="C:membrane"/>
    <property type="evidence" value="ECO:0007669"/>
    <property type="project" value="InterPro"/>
</dbReference>
<organism evidence="7 8">
    <name type="scientific">Paramagnetospirillum caucaseum</name>
    <dbReference type="NCBI Taxonomy" id="1244869"/>
    <lineage>
        <taxon>Bacteria</taxon>
        <taxon>Pseudomonadati</taxon>
        <taxon>Pseudomonadota</taxon>
        <taxon>Alphaproteobacteria</taxon>
        <taxon>Rhodospirillales</taxon>
        <taxon>Magnetospirillaceae</taxon>
        <taxon>Paramagnetospirillum</taxon>
    </lineage>
</organism>
<dbReference type="SUPFAM" id="SSF51306">
    <property type="entry name" value="LexA/Signal peptidase"/>
    <property type="match status" value="1"/>
</dbReference>
<sequence length="223" mass="24713">MTETLADRMRARMKELHMKALHVAEAAGVGRSFVYDILRGRSADPSSEKLSRVAAVLKMSVEALVYGEGASNAPDDDAMPERDYAAVPFVNVEADMGGGAAVDDEPEGAPWYFPRHWLRDILSLKPAGLRLIRVRGDSMEPTLMSGDVVMIDTTQTNPRPTGIFVLYDGFGLVAKRLERLSGGESPTLRIISDNSRYSPYERIAEEIRIAGRIVWVSRRLFDN</sequence>
<evidence type="ECO:0000256" key="4">
    <source>
        <dbReference type="ARBA" id="ARBA00023125"/>
    </source>
</evidence>
<dbReference type="Gene3D" id="1.10.260.40">
    <property type="entry name" value="lambda repressor-like DNA-binding domains"/>
    <property type="match status" value="1"/>
</dbReference>
<dbReference type="RefSeq" id="WP_008617259.1">
    <property type="nucleotide sequence ID" value="NZ_AONQ01000025.1"/>
</dbReference>
<name>M2Z6E7_9PROT</name>
<protein>
    <recommendedName>
        <fullName evidence="6">HTH cro/C1-type domain-containing protein</fullName>
    </recommendedName>
</protein>
<dbReference type="CDD" id="cd00093">
    <property type="entry name" value="HTH_XRE"/>
    <property type="match status" value="1"/>
</dbReference>
<dbReference type="Pfam" id="PF00717">
    <property type="entry name" value="Peptidase_S24"/>
    <property type="match status" value="1"/>
</dbReference>
<dbReference type="Gene3D" id="2.10.109.10">
    <property type="entry name" value="Umud Fragment, subunit A"/>
    <property type="match status" value="1"/>
</dbReference>
<dbReference type="SMART" id="SM00530">
    <property type="entry name" value="HTH_XRE"/>
    <property type="match status" value="1"/>
</dbReference>
<keyword evidence="4" id="KW-0238">DNA-binding</keyword>
<dbReference type="PANTHER" id="PTHR40661:SF3">
    <property type="entry name" value="FELS-1 PROPHAGE TRANSCRIPTIONAL REGULATOR"/>
    <property type="match status" value="1"/>
</dbReference>
<keyword evidence="8" id="KW-1185">Reference proteome</keyword>
<dbReference type="Pfam" id="PF01381">
    <property type="entry name" value="HTH_3"/>
    <property type="match status" value="1"/>
</dbReference>
<dbReference type="InterPro" id="IPR039418">
    <property type="entry name" value="LexA-like"/>
</dbReference>
<dbReference type="GO" id="GO:0003677">
    <property type="term" value="F:DNA binding"/>
    <property type="evidence" value="ECO:0007669"/>
    <property type="project" value="UniProtKB-KW"/>
</dbReference>
<keyword evidence="2" id="KW-0378">Hydrolase</keyword>
<evidence type="ECO:0000256" key="5">
    <source>
        <dbReference type="ARBA" id="ARBA00023163"/>
    </source>
</evidence>
<dbReference type="PROSITE" id="PS50943">
    <property type="entry name" value="HTH_CROC1"/>
    <property type="match status" value="1"/>
</dbReference>
<evidence type="ECO:0000259" key="6">
    <source>
        <dbReference type="PROSITE" id="PS50943"/>
    </source>
</evidence>
<keyword evidence="1" id="KW-0645">Protease</keyword>
<feature type="domain" description="HTH cro/C1-type" evidence="6">
    <location>
        <begin position="9"/>
        <end position="64"/>
    </location>
</feature>
<dbReference type="eggNOG" id="COG2932">
    <property type="taxonomic scope" value="Bacteria"/>
</dbReference>